<name>A0A6G3XT05_9ACTN</name>
<evidence type="ECO:0000256" key="1">
    <source>
        <dbReference type="SAM" id="SignalP"/>
    </source>
</evidence>
<feature type="non-terminal residue" evidence="3">
    <location>
        <position position="106"/>
    </location>
</feature>
<dbReference type="InterPro" id="IPR043504">
    <property type="entry name" value="Peptidase_S1_PA_chymotrypsin"/>
</dbReference>
<feature type="signal peptide" evidence="1">
    <location>
        <begin position="1"/>
        <end position="32"/>
    </location>
</feature>
<comment type="caution">
    <text evidence="3">The sequence shown here is derived from an EMBL/GenBank/DDBJ whole genome shotgun (WGS) entry which is preliminary data.</text>
</comment>
<dbReference type="GO" id="GO:0004252">
    <property type="term" value="F:serine-type endopeptidase activity"/>
    <property type="evidence" value="ECO:0007669"/>
    <property type="project" value="InterPro"/>
</dbReference>
<gene>
    <name evidence="3" type="ORF">G3M58_81910</name>
</gene>
<protein>
    <submittedName>
        <fullName evidence="3">Trypsin-like serine protease</fullName>
    </submittedName>
</protein>
<evidence type="ECO:0000259" key="2">
    <source>
        <dbReference type="Pfam" id="PF00089"/>
    </source>
</evidence>
<feature type="chain" id="PRO_5026075953" evidence="1">
    <location>
        <begin position="33"/>
        <end position="106"/>
    </location>
</feature>
<accession>A0A6G3XT05</accession>
<dbReference type="InterPro" id="IPR001254">
    <property type="entry name" value="Trypsin_dom"/>
</dbReference>
<dbReference type="EMBL" id="JAAGMN010008761">
    <property type="protein sequence ID" value="NEE20807.1"/>
    <property type="molecule type" value="Genomic_DNA"/>
</dbReference>
<dbReference type="GO" id="GO:0006508">
    <property type="term" value="P:proteolysis"/>
    <property type="evidence" value="ECO:0007669"/>
    <property type="project" value="UniProtKB-KW"/>
</dbReference>
<dbReference type="Gene3D" id="2.40.10.10">
    <property type="entry name" value="Trypsin-like serine proteases"/>
    <property type="match status" value="1"/>
</dbReference>
<dbReference type="InterPro" id="IPR009003">
    <property type="entry name" value="Peptidase_S1_PA"/>
</dbReference>
<keyword evidence="3" id="KW-0645">Protease</keyword>
<sequence length="106" mass="10691">MNVQSSRRARAVSFLSAATAVGLLPLITPAQAIVGDAVVGNAYTFTAKIQFGDGAEARSCTGSLVDAQWVLTTASCFTGGTTELTVSKPVAKTTAIVGRTDLAAAG</sequence>
<dbReference type="AlphaFoldDB" id="A0A6G3XT05"/>
<organism evidence="3">
    <name type="scientific">Streptomyces sp. SID7499</name>
    <dbReference type="NCBI Taxonomy" id="2706086"/>
    <lineage>
        <taxon>Bacteria</taxon>
        <taxon>Bacillati</taxon>
        <taxon>Actinomycetota</taxon>
        <taxon>Actinomycetes</taxon>
        <taxon>Kitasatosporales</taxon>
        <taxon>Streptomycetaceae</taxon>
        <taxon>Streptomyces</taxon>
    </lineage>
</organism>
<evidence type="ECO:0000313" key="3">
    <source>
        <dbReference type="EMBL" id="NEE20807.1"/>
    </source>
</evidence>
<keyword evidence="1" id="KW-0732">Signal</keyword>
<dbReference type="SUPFAM" id="SSF50494">
    <property type="entry name" value="Trypsin-like serine proteases"/>
    <property type="match status" value="1"/>
</dbReference>
<proteinExistence type="predicted"/>
<keyword evidence="3" id="KW-0378">Hydrolase</keyword>
<reference evidence="3" key="1">
    <citation type="submission" date="2020-01" db="EMBL/GenBank/DDBJ databases">
        <title>Insect and environment-associated Actinomycetes.</title>
        <authorList>
            <person name="Currrie C."/>
            <person name="Chevrette M."/>
            <person name="Carlson C."/>
            <person name="Stubbendieck R."/>
            <person name="Wendt-Pienkowski E."/>
        </authorList>
    </citation>
    <scope>NUCLEOTIDE SEQUENCE</scope>
    <source>
        <strain evidence="3">SID7499</strain>
    </source>
</reference>
<feature type="domain" description="Peptidase S1" evidence="2">
    <location>
        <begin position="34"/>
        <end position="86"/>
    </location>
</feature>
<dbReference type="Pfam" id="PF00089">
    <property type="entry name" value="Trypsin"/>
    <property type="match status" value="1"/>
</dbReference>